<dbReference type="EMBL" id="HG964446">
    <property type="protein sequence ID" value="CDO89113.1"/>
    <property type="molecule type" value="Genomic_DNA"/>
</dbReference>
<dbReference type="RefSeq" id="WP_036469605.1">
    <property type="nucleotide sequence ID" value="NZ_HG964446.1"/>
</dbReference>
<dbReference type="SUPFAM" id="SSF46689">
    <property type="entry name" value="Homeodomain-like"/>
    <property type="match status" value="1"/>
</dbReference>
<feature type="compositionally biased region" description="Basic residues" evidence="5">
    <location>
        <begin position="1"/>
        <end position="15"/>
    </location>
</feature>
<evidence type="ECO:0000313" key="7">
    <source>
        <dbReference type="EMBL" id="CDO89113.1"/>
    </source>
</evidence>
<evidence type="ECO:0000256" key="2">
    <source>
        <dbReference type="ARBA" id="ARBA00023125"/>
    </source>
</evidence>
<feature type="domain" description="HTH tetR-type" evidence="6">
    <location>
        <begin position="25"/>
        <end position="85"/>
    </location>
</feature>
<organism evidence="7">
    <name type="scientific">Mycobacterium triplex</name>
    <dbReference type="NCBI Taxonomy" id="47839"/>
    <lineage>
        <taxon>Bacteria</taxon>
        <taxon>Bacillati</taxon>
        <taxon>Actinomycetota</taxon>
        <taxon>Actinomycetes</taxon>
        <taxon>Mycobacteriales</taxon>
        <taxon>Mycobacteriaceae</taxon>
        <taxon>Mycobacterium</taxon>
        <taxon>Mycobacterium simiae complex</taxon>
    </lineage>
</organism>
<gene>
    <name evidence="8" type="ORF">AWC29_11600</name>
    <name evidence="7" type="ORF">BN973_03484</name>
</gene>
<dbReference type="SUPFAM" id="SSF48498">
    <property type="entry name" value="Tetracyclin repressor-like, C-terminal domain"/>
    <property type="match status" value="1"/>
</dbReference>
<dbReference type="EMBL" id="LQPY01000015">
    <property type="protein sequence ID" value="ORX05100.1"/>
    <property type="molecule type" value="Genomic_DNA"/>
</dbReference>
<evidence type="ECO:0000256" key="4">
    <source>
        <dbReference type="PROSITE-ProRule" id="PRU00335"/>
    </source>
</evidence>
<evidence type="ECO:0000256" key="1">
    <source>
        <dbReference type="ARBA" id="ARBA00023015"/>
    </source>
</evidence>
<dbReference type="InterPro" id="IPR001647">
    <property type="entry name" value="HTH_TetR"/>
</dbReference>
<dbReference type="InterPro" id="IPR036271">
    <property type="entry name" value="Tet_transcr_reg_TetR-rel_C_sf"/>
</dbReference>
<dbReference type="HOGENOM" id="CLU_069356_14_1_11"/>
<dbReference type="GO" id="GO:0003677">
    <property type="term" value="F:DNA binding"/>
    <property type="evidence" value="ECO:0007669"/>
    <property type="project" value="UniProtKB-UniRule"/>
</dbReference>
<dbReference type="Gene3D" id="1.10.10.60">
    <property type="entry name" value="Homeodomain-like"/>
    <property type="match status" value="1"/>
</dbReference>
<evidence type="ECO:0000256" key="5">
    <source>
        <dbReference type="SAM" id="MobiDB-lite"/>
    </source>
</evidence>
<evidence type="ECO:0000313" key="9">
    <source>
        <dbReference type="Proteomes" id="UP000193710"/>
    </source>
</evidence>
<reference evidence="7" key="1">
    <citation type="journal article" date="2014" name="Genome Announc.">
        <title>Draft Genome Sequence of Mycobacterium triplex DSM 44626.</title>
        <authorList>
            <person name="Sassi M."/>
            <person name="Croce O."/>
            <person name="Robert C."/>
            <person name="Raoult D."/>
            <person name="Drancourt M."/>
        </authorList>
    </citation>
    <scope>NUCLEOTIDE SEQUENCE [LARGE SCALE GENOMIC DNA]</scope>
    <source>
        <strain evidence="7">DSM 44626</strain>
    </source>
</reference>
<reference evidence="7" key="2">
    <citation type="submission" date="2014-04" db="EMBL/GenBank/DDBJ databases">
        <authorList>
            <person name="Urmite Genomes U."/>
        </authorList>
    </citation>
    <scope>NUCLEOTIDE SEQUENCE</scope>
    <source>
        <strain evidence="7">DSM 44626</strain>
    </source>
</reference>
<feature type="region of interest" description="Disordered" evidence="5">
    <location>
        <begin position="1"/>
        <end position="26"/>
    </location>
</feature>
<keyword evidence="2 4" id="KW-0238">DNA-binding</keyword>
<dbReference type="Pfam" id="PF00440">
    <property type="entry name" value="TetR_N"/>
    <property type="match status" value="1"/>
</dbReference>
<evidence type="ECO:0000256" key="3">
    <source>
        <dbReference type="ARBA" id="ARBA00023163"/>
    </source>
</evidence>
<dbReference type="AlphaFoldDB" id="A0A024K0T9"/>
<name>A0A024K0T9_9MYCO</name>
<dbReference type="Gene3D" id="1.10.357.10">
    <property type="entry name" value="Tetracycline Repressor, domain 2"/>
    <property type="match status" value="1"/>
</dbReference>
<reference evidence="8 9" key="3">
    <citation type="submission" date="2016-01" db="EMBL/GenBank/DDBJ databases">
        <title>The new phylogeny of the genus Mycobacterium.</title>
        <authorList>
            <person name="Tarcisio F."/>
            <person name="Conor M."/>
            <person name="Antonella G."/>
            <person name="Elisabetta G."/>
            <person name="Giulia F.S."/>
            <person name="Sara T."/>
            <person name="Anna F."/>
            <person name="Clotilde B."/>
            <person name="Roberto B."/>
            <person name="Veronica D.S."/>
            <person name="Fabio R."/>
            <person name="Monica P."/>
            <person name="Olivier J."/>
            <person name="Enrico T."/>
            <person name="Nicola S."/>
        </authorList>
    </citation>
    <scope>NUCLEOTIDE SEQUENCE [LARGE SCALE GENOMIC DNA]</scope>
    <source>
        <strain evidence="8 9">DSM 44626</strain>
    </source>
</reference>
<dbReference type="eggNOG" id="COG1309">
    <property type="taxonomic scope" value="Bacteria"/>
</dbReference>
<keyword evidence="9" id="KW-1185">Reference proteome</keyword>
<dbReference type="OrthoDB" id="4726108at2"/>
<dbReference type="Proteomes" id="UP000028880">
    <property type="component" value="Unassembled WGS sequence"/>
</dbReference>
<dbReference type="PROSITE" id="PS50977">
    <property type="entry name" value="HTH_TETR_2"/>
    <property type="match status" value="1"/>
</dbReference>
<accession>A0A024K0T9</accession>
<dbReference type="PANTHER" id="PTHR47506">
    <property type="entry name" value="TRANSCRIPTIONAL REGULATORY PROTEIN"/>
    <property type="match status" value="1"/>
</dbReference>
<evidence type="ECO:0000313" key="8">
    <source>
        <dbReference type="EMBL" id="ORX05100.1"/>
    </source>
</evidence>
<dbReference type="InterPro" id="IPR011075">
    <property type="entry name" value="TetR_C"/>
</dbReference>
<dbReference type="InterPro" id="IPR009057">
    <property type="entry name" value="Homeodomain-like_sf"/>
</dbReference>
<dbReference type="Proteomes" id="UP000193710">
    <property type="component" value="Unassembled WGS sequence"/>
</dbReference>
<feature type="DNA-binding region" description="H-T-H motif" evidence="4">
    <location>
        <begin position="48"/>
        <end position="67"/>
    </location>
</feature>
<keyword evidence="1" id="KW-0805">Transcription regulation</keyword>
<evidence type="ECO:0000259" key="6">
    <source>
        <dbReference type="PROSITE" id="PS50977"/>
    </source>
</evidence>
<proteinExistence type="predicted"/>
<dbReference type="PRINTS" id="PR00455">
    <property type="entry name" value="HTHTETR"/>
</dbReference>
<dbReference type="STRING" id="47839.BN973_03484"/>
<sequence length="215" mass="23434">MAQVKRQVRRGRPAKIGRPPGSSGEETTARLLEAAIVHFGDRGYAGARMTEIAQAAGIRHSSIYQYFASKQELYRAAFDAAQADLLPEYLDAIAGAESLREQLAAVFRASVRAHERRPTITPFLASIPMELRRHPDLLSSLQAEGGALSDALQEMFDRARRRGEIPSTSQDTDMMVAFIGSAMGIGLLSHGMPSGHMRSAVDVLLAVFDGKFFTT</sequence>
<dbReference type="PANTHER" id="PTHR47506:SF7">
    <property type="entry name" value="TRANSCRIPTIONAL REGULATORY PROTEIN"/>
    <property type="match status" value="1"/>
</dbReference>
<protein>
    <submittedName>
        <fullName evidence="7">TetR family transcriptional regulator</fullName>
    </submittedName>
</protein>
<dbReference type="Pfam" id="PF16859">
    <property type="entry name" value="TetR_C_11"/>
    <property type="match status" value="1"/>
</dbReference>
<keyword evidence="3" id="KW-0804">Transcription</keyword>